<dbReference type="STRING" id="648782.SAMN04488554_4357"/>
<evidence type="ECO:0000256" key="3">
    <source>
        <dbReference type="ARBA" id="ARBA00013252"/>
    </source>
</evidence>
<dbReference type="InterPro" id="IPR036428">
    <property type="entry name" value="PCD_sf"/>
</dbReference>
<dbReference type="Pfam" id="PF18029">
    <property type="entry name" value="Glyoxalase_6"/>
    <property type="match status" value="1"/>
</dbReference>
<sequence length="219" mass="23737">MPTLSAEQAAAHDGLEDWRVIQTSLYTSYATGSFAVGARLVGRIAQIADELNHHPDVTLRYPTVLVTTTSHDVGGLTERDITLARRISELARAEGVDADPTGCSALEIAIDALDRDAVLPFWRAVLGYSSDPDDPGMLSDPQGRHADVWFQQMDAPRPQRNRIHIDVCVPKDVAEERVQAALDAGGVLVSDSRAPSFWVLADAEGNEACVCTSFGRVRD</sequence>
<dbReference type="InterPro" id="IPR001533">
    <property type="entry name" value="Pterin_deHydtase"/>
</dbReference>
<comment type="catalytic activity">
    <reaction evidence="1">
        <text>(4aS,6R)-4a-hydroxy-L-erythro-5,6,7,8-tetrahydrobiopterin = (6R)-L-erythro-6,7-dihydrobiopterin + H2O</text>
        <dbReference type="Rhea" id="RHEA:11920"/>
        <dbReference type="ChEBI" id="CHEBI:15377"/>
        <dbReference type="ChEBI" id="CHEBI:15642"/>
        <dbReference type="ChEBI" id="CHEBI:43120"/>
        <dbReference type="EC" id="4.2.1.96"/>
    </reaction>
</comment>
<dbReference type="CDD" id="cd00488">
    <property type="entry name" value="PCD_DCoH"/>
    <property type="match status" value="1"/>
</dbReference>
<accession>A0A1H5NI67</accession>
<evidence type="ECO:0000256" key="5">
    <source>
        <dbReference type="ARBA" id="ARBA00023239"/>
    </source>
</evidence>
<evidence type="ECO:0000256" key="4">
    <source>
        <dbReference type="ARBA" id="ARBA00021735"/>
    </source>
</evidence>
<evidence type="ECO:0000313" key="7">
    <source>
        <dbReference type="EMBL" id="SEF01144.1"/>
    </source>
</evidence>
<comment type="similarity">
    <text evidence="2">Belongs to the pterin-4-alpha-carbinolamine dehydratase family.</text>
</comment>
<gene>
    <name evidence="7" type="ORF">SAMN04488554_4357</name>
</gene>
<keyword evidence="8" id="KW-1185">Reference proteome</keyword>
<feature type="domain" description="Glyoxalase-like" evidence="6">
    <location>
        <begin position="108"/>
        <end position="211"/>
    </location>
</feature>
<protein>
    <recommendedName>
        <fullName evidence="4">Putative pterin-4-alpha-carbinolamine dehydratase</fullName>
        <ecNumber evidence="3">4.2.1.96</ecNumber>
    </recommendedName>
</protein>
<dbReference type="PANTHER" id="PTHR12599">
    <property type="entry name" value="PTERIN-4-ALPHA-CARBINOLAMINE DEHYDRATASE"/>
    <property type="match status" value="1"/>
</dbReference>
<name>A0A1H5NI67_9MICO</name>
<dbReference type="SUPFAM" id="SSF55248">
    <property type="entry name" value="PCD-like"/>
    <property type="match status" value="1"/>
</dbReference>
<evidence type="ECO:0000256" key="2">
    <source>
        <dbReference type="ARBA" id="ARBA00006472"/>
    </source>
</evidence>
<dbReference type="GO" id="GO:0008124">
    <property type="term" value="F:4-alpha-hydroxytetrahydrobiopterin dehydratase activity"/>
    <property type="evidence" value="ECO:0007669"/>
    <property type="project" value="UniProtKB-EC"/>
</dbReference>
<dbReference type="OrthoDB" id="15077at2"/>
<evidence type="ECO:0000313" key="8">
    <source>
        <dbReference type="Proteomes" id="UP000199220"/>
    </source>
</evidence>
<proteinExistence type="inferred from homology"/>
<evidence type="ECO:0000256" key="1">
    <source>
        <dbReference type="ARBA" id="ARBA00001554"/>
    </source>
</evidence>
<dbReference type="EC" id="4.2.1.96" evidence="3"/>
<dbReference type="EMBL" id="FNTX01000002">
    <property type="protein sequence ID" value="SEF01144.1"/>
    <property type="molecule type" value="Genomic_DNA"/>
</dbReference>
<dbReference type="PANTHER" id="PTHR12599:SF0">
    <property type="entry name" value="PTERIN-4-ALPHA-CARBINOLAMINE DEHYDRATASE"/>
    <property type="match status" value="1"/>
</dbReference>
<keyword evidence="5" id="KW-0456">Lyase</keyword>
<evidence type="ECO:0000259" key="6">
    <source>
        <dbReference type="Pfam" id="PF18029"/>
    </source>
</evidence>
<dbReference type="InterPro" id="IPR029068">
    <property type="entry name" value="Glyas_Bleomycin-R_OHBP_Dase"/>
</dbReference>
<dbReference type="SUPFAM" id="SSF54593">
    <property type="entry name" value="Glyoxalase/Bleomycin resistance protein/Dihydroxybiphenyl dioxygenase"/>
    <property type="match status" value="1"/>
</dbReference>
<dbReference type="Gene3D" id="3.10.180.10">
    <property type="entry name" value="2,3-Dihydroxybiphenyl 1,2-Dioxygenase, domain 1"/>
    <property type="match status" value="1"/>
</dbReference>
<dbReference type="Pfam" id="PF01329">
    <property type="entry name" value="Pterin_4a"/>
    <property type="match status" value="1"/>
</dbReference>
<dbReference type="GO" id="GO:0006729">
    <property type="term" value="P:tetrahydrobiopterin biosynthetic process"/>
    <property type="evidence" value="ECO:0007669"/>
    <property type="project" value="InterPro"/>
</dbReference>
<dbReference type="Proteomes" id="UP000199220">
    <property type="component" value="Unassembled WGS sequence"/>
</dbReference>
<dbReference type="RefSeq" id="WP_089775605.1">
    <property type="nucleotide sequence ID" value="NZ_FNTX01000002.1"/>
</dbReference>
<reference evidence="8" key="1">
    <citation type="submission" date="2016-10" db="EMBL/GenBank/DDBJ databases">
        <authorList>
            <person name="Varghese N."/>
            <person name="Submissions S."/>
        </authorList>
    </citation>
    <scope>NUCLEOTIDE SEQUENCE [LARGE SCALE GENOMIC DNA]</scope>
    <source>
        <strain evidence="8">DSM 21368</strain>
    </source>
</reference>
<dbReference type="InterPro" id="IPR041581">
    <property type="entry name" value="Glyoxalase_6"/>
</dbReference>
<organism evidence="7 8">
    <name type="scientific">Ruania alba</name>
    <dbReference type="NCBI Taxonomy" id="648782"/>
    <lineage>
        <taxon>Bacteria</taxon>
        <taxon>Bacillati</taxon>
        <taxon>Actinomycetota</taxon>
        <taxon>Actinomycetes</taxon>
        <taxon>Micrococcales</taxon>
        <taxon>Ruaniaceae</taxon>
        <taxon>Ruania</taxon>
    </lineage>
</organism>
<dbReference type="AlphaFoldDB" id="A0A1H5NI67"/>
<dbReference type="Gene3D" id="3.30.1360.20">
    <property type="entry name" value="Transcriptional coactivator/pterin dehydratase"/>
    <property type="match status" value="1"/>
</dbReference>